<evidence type="ECO:0000313" key="3">
    <source>
        <dbReference type="Proteomes" id="UP000177165"/>
    </source>
</evidence>
<evidence type="ECO:0000313" key="2">
    <source>
        <dbReference type="EMBL" id="OGY79803.1"/>
    </source>
</evidence>
<feature type="transmembrane region" description="Helical" evidence="1">
    <location>
        <begin position="82"/>
        <end position="103"/>
    </location>
</feature>
<dbReference type="Proteomes" id="UP000177165">
    <property type="component" value="Unassembled WGS sequence"/>
</dbReference>
<proteinExistence type="predicted"/>
<keyword evidence="1" id="KW-0472">Membrane</keyword>
<keyword evidence="1" id="KW-0812">Transmembrane</keyword>
<protein>
    <submittedName>
        <fullName evidence="2">Uncharacterized protein</fullName>
    </submittedName>
</protein>
<accession>A0A1G2ASF4</accession>
<name>A0A1G2ASF4_9BACT</name>
<comment type="caution">
    <text evidence="2">The sequence shown here is derived from an EMBL/GenBank/DDBJ whole genome shotgun (WGS) entry which is preliminary data.</text>
</comment>
<keyword evidence="1" id="KW-1133">Transmembrane helix</keyword>
<sequence>MHSTKAITSSAYAAITTIAFVVVITVVGELSEPFKEWLKGISGHHWTTKSIFSVLLYSILTVALSFVPGLEREKHLQRALRFLLIVPIVGVLVLFAFYTAHYLKLF</sequence>
<evidence type="ECO:0000256" key="1">
    <source>
        <dbReference type="SAM" id="Phobius"/>
    </source>
</evidence>
<feature type="transmembrane region" description="Helical" evidence="1">
    <location>
        <begin position="51"/>
        <end position="70"/>
    </location>
</feature>
<dbReference type="EMBL" id="MHKB01000006">
    <property type="protein sequence ID" value="OGY79803.1"/>
    <property type="molecule type" value="Genomic_DNA"/>
</dbReference>
<organism evidence="2 3">
    <name type="scientific">Candidatus Kerfeldbacteria bacterium RIFCSPHIGHO2_02_FULL_42_14</name>
    <dbReference type="NCBI Taxonomy" id="1798540"/>
    <lineage>
        <taxon>Bacteria</taxon>
        <taxon>Candidatus Kerfeldiibacteriota</taxon>
    </lineage>
</organism>
<feature type="transmembrane region" description="Helical" evidence="1">
    <location>
        <begin position="12"/>
        <end position="31"/>
    </location>
</feature>
<gene>
    <name evidence="2" type="ORF">A3B74_03480</name>
</gene>
<reference evidence="2 3" key="1">
    <citation type="journal article" date="2016" name="Nat. Commun.">
        <title>Thousands of microbial genomes shed light on interconnected biogeochemical processes in an aquifer system.</title>
        <authorList>
            <person name="Anantharaman K."/>
            <person name="Brown C.T."/>
            <person name="Hug L.A."/>
            <person name="Sharon I."/>
            <person name="Castelle C.J."/>
            <person name="Probst A.J."/>
            <person name="Thomas B.C."/>
            <person name="Singh A."/>
            <person name="Wilkins M.J."/>
            <person name="Karaoz U."/>
            <person name="Brodie E.L."/>
            <person name="Williams K.H."/>
            <person name="Hubbard S.S."/>
            <person name="Banfield J.F."/>
        </authorList>
    </citation>
    <scope>NUCLEOTIDE SEQUENCE [LARGE SCALE GENOMIC DNA]</scope>
</reference>
<dbReference type="AlphaFoldDB" id="A0A1G2ASF4"/>
<dbReference type="STRING" id="1798540.A3B74_03480"/>